<evidence type="ECO:0000313" key="1">
    <source>
        <dbReference type="EMBL" id="JAG96070.1"/>
    </source>
</evidence>
<proteinExistence type="predicted"/>
<organism evidence="1">
    <name type="scientific">Araucaria cunninghamii</name>
    <name type="common">Hoop pine</name>
    <name type="synonym">Moreton Bay pine</name>
    <dbReference type="NCBI Taxonomy" id="56994"/>
    <lineage>
        <taxon>Eukaryota</taxon>
        <taxon>Viridiplantae</taxon>
        <taxon>Streptophyta</taxon>
        <taxon>Embryophyta</taxon>
        <taxon>Tracheophyta</taxon>
        <taxon>Spermatophyta</taxon>
        <taxon>Pinopsida</taxon>
        <taxon>Pinidae</taxon>
        <taxon>Conifers II</taxon>
        <taxon>Araucariales</taxon>
        <taxon>Araucariaceae</taxon>
        <taxon>Araucaria</taxon>
    </lineage>
</organism>
<dbReference type="AlphaFoldDB" id="A0A0D6R2E7"/>
<name>A0A0D6R2E7_ARACU</name>
<dbReference type="InterPro" id="IPR008709">
    <property type="entry name" value="Neurochondrin"/>
</dbReference>
<dbReference type="PANTHER" id="PTHR13109">
    <property type="entry name" value="NEUROCHONDRIN"/>
    <property type="match status" value="1"/>
</dbReference>
<evidence type="ECO:0008006" key="2">
    <source>
        <dbReference type="Google" id="ProtNLM"/>
    </source>
</evidence>
<sequence>MASANDGDGTTHKGGLEECLKLLSGERDEQRLAGLLLATKFCQGDDKDSLIKVFNALGMRFLDRLLKTGTGRSTGKMPPKDQQEAYLQLALTIFAAFCRVPELASLNDVISKVPIILETLSNKSEQPNSTECFECLLGIATASEKGFLALCESRTLPIVANHVYNSPADCLSIELAMRLIHYLLSKMPLKVEISEYADQLATVVVAIARQFTIQQTSLKFDALLLLTILITSEYSVLVRNALKLMSGDAAWPTYVRSGIGTILQNRVVADKKHLVLVLAESMMDMFGADWLVGPMELPGEESAIPSDRCLLLVLETTRVEVSVMLNELARLKFESSDGTGYIPEEATIRQWNIANCYALVENIIQLISNACEKQDNHISESSMVKATAALNELVGVVIDFLQDAKAHGITKGDDLLASVRVVGRYLAETPSAYKKQFQQLLPYILSISGQDEERSFLSIQFLLPTLCQTTMDTEGCNALLSCGGHKQVVDFLSRLLHDILEETIGTVLLACDTILNILLKKDQIQAPLHVGDFISFLPALVDWAAKQNSPMVIAMASSICILVLDLSNEKSLKAIPEFQTHLNTLSPLIIQSLELSQQAEKSAIPADDQDLYDIVVSGCAGLMDRYPTVKHSIRTSSWFQNYLQNRSSLESIMDVTMNPSLQALLASIIS</sequence>
<reference evidence="1" key="1">
    <citation type="submission" date="2015-03" db="EMBL/GenBank/DDBJ databases">
        <title>A transcriptome of Araucaria cunninghamii, an australian fine timber species.</title>
        <authorList>
            <person name="Jing Yi C.J.Y."/>
            <person name="Yin San L.Y.S."/>
            <person name="Abdul Karim S.S."/>
            <person name="Wan Azmi N.N."/>
            <person name="Hercus R.R."/>
            <person name="Croft L.L."/>
        </authorList>
    </citation>
    <scope>NUCLEOTIDE SEQUENCE</scope>
    <source>
        <strain evidence="1">MI0301</strain>
        <tissue evidence="1">Leaf</tissue>
    </source>
</reference>
<dbReference type="EMBL" id="GCKF01038659">
    <property type="protein sequence ID" value="JAG96070.1"/>
    <property type="molecule type" value="Transcribed_RNA"/>
</dbReference>
<dbReference type="InterPro" id="IPR016024">
    <property type="entry name" value="ARM-type_fold"/>
</dbReference>
<protein>
    <recommendedName>
        <fullName evidence="2">Neurochondrin</fullName>
    </recommendedName>
</protein>
<accession>A0A0D6R2E7</accession>
<dbReference type="SUPFAM" id="SSF48371">
    <property type="entry name" value="ARM repeat"/>
    <property type="match status" value="1"/>
</dbReference>
<dbReference type="Pfam" id="PF05536">
    <property type="entry name" value="Neurochondrin"/>
    <property type="match status" value="1"/>
</dbReference>
<dbReference type="PANTHER" id="PTHR13109:SF7">
    <property type="entry name" value="NEUROCHONDRIN"/>
    <property type="match status" value="1"/>
</dbReference>